<dbReference type="Gene3D" id="3.40.630.30">
    <property type="match status" value="1"/>
</dbReference>
<dbReference type="RefSeq" id="WP_044645898.1">
    <property type="nucleotide sequence ID" value="NZ_JTHP01000014.1"/>
</dbReference>
<keyword evidence="2" id="KW-0012">Acyltransferase</keyword>
<dbReference type="OrthoDB" id="8116329at2"/>
<sequence length="182" mass="20988">MSEIYRLAQQEDAERLQYVTYEAYETIRQLELKWPAAQADIPLIQENIKNNDCYVLEVDGVIQATVSHLKNRALNFITDLPFVMWFAVNPAAQGKGYGRKLLNWVEQTIIRDQVGAPAVTLATAEKHPYLLSMYERWGYERIHAFDHGTGDGTMHLLRKVVNLELFETYIREKNGAETANRN</sequence>
<dbReference type="Proteomes" id="UP000032534">
    <property type="component" value="Unassembled WGS sequence"/>
</dbReference>
<dbReference type="Pfam" id="PF00583">
    <property type="entry name" value="Acetyltransf_1"/>
    <property type="match status" value="1"/>
</dbReference>
<name>A0A0D7X372_9BACL</name>
<dbReference type="GO" id="GO:0016747">
    <property type="term" value="F:acyltransferase activity, transferring groups other than amino-acyl groups"/>
    <property type="evidence" value="ECO:0007669"/>
    <property type="project" value="InterPro"/>
</dbReference>
<dbReference type="PATRIC" id="fig|159743.3.peg.2109"/>
<dbReference type="PROSITE" id="PS51186">
    <property type="entry name" value="GNAT"/>
    <property type="match status" value="1"/>
</dbReference>
<dbReference type="PANTHER" id="PTHR43800">
    <property type="entry name" value="PEPTIDYL-LYSINE N-ACETYLTRANSFERASE YJAB"/>
    <property type="match status" value="1"/>
</dbReference>
<feature type="domain" description="N-acetyltransferase" evidence="3">
    <location>
        <begin position="3"/>
        <end position="164"/>
    </location>
</feature>
<accession>A0A0D7X372</accession>
<keyword evidence="1 4" id="KW-0808">Transferase</keyword>
<protein>
    <submittedName>
        <fullName evidence="4">Acetyltransferase</fullName>
    </submittedName>
</protein>
<dbReference type="SUPFAM" id="SSF55729">
    <property type="entry name" value="Acyl-CoA N-acyltransferases (Nat)"/>
    <property type="match status" value="1"/>
</dbReference>
<comment type="caution">
    <text evidence="4">The sequence shown here is derived from an EMBL/GenBank/DDBJ whole genome shotgun (WGS) entry which is preliminary data.</text>
</comment>
<evidence type="ECO:0000256" key="1">
    <source>
        <dbReference type="ARBA" id="ARBA00022679"/>
    </source>
</evidence>
<dbReference type="EMBL" id="JTHP01000014">
    <property type="protein sequence ID" value="KJD45865.1"/>
    <property type="molecule type" value="Genomic_DNA"/>
</dbReference>
<dbReference type="CDD" id="cd04301">
    <property type="entry name" value="NAT_SF"/>
    <property type="match status" value="1"/>
</dbReference>
<evidence type="ECO:0000259" key="3">
    <source>
        <dbReference type="PROSITE" id="PS51186"/>
    </source>
</evidence>
<keyword evidence="5" id="KW-1185">Reference proteome</keyword>
<evidence type="ECO:0000313" key="5">
    <source>
        <dbReference type="Proteomes" id="UP000032534"/>
    </source>
</evidence>
<reference evidence="4 5" key="1">
    <citation type="submission" date="2014-11" db="EMBL/GenBank/DDBJ databases">
        <title>Draft Genome Sequences of Paenibacillus polymyxa NRRL B-30509 and Paenibacillus terrae NRRL B-30644, Strains from a Poultry Environment that Produce Tridecaptin A and Paenicidins.</title>
        <authorList>
            <person name="van Belkum M.J."/>
            <person name="Lohans C.T."/>
            <person name="Vederas J.C."/>
        </authorList>
    </citation>
    <scope>NUCLEOTIDE SEQUENCE [LARGE SCALE GENOMIC DNA]</scope>
    <source>
        <strain evidence="4 5">NRRL B-30644</strain>
    </source>
</reference>
<dbReference type="InterPro" id="IPR016181">
    <property type="entry name" value="Acyl_CoA_acyltransferase"/>
</dbReference>
<organism evidence="4 5">
    <name type="scientific">Paenibacillus terrae</name>
    <dbReference type="NCBI Taxonomy" id="159743"/>
    <lineage>
        <taxon>Bacteria</taxon>
        <taxon>Bacillati</taxon>
        <taxon>Bacillota</taxon>
        <taxon>Bacilli</taxon>
        <taxon>Bacillales</taxon>
        <taxon>Paenibacillaceae</taxon>
        <taxon>Paenibacillus</taxon>
    </lineage>
</organism>
<dbReference type="AlphaFoldDB" id="A0A0D7X372"/>
<gene>
    <name evidence="4" type="ORF">QD47_09480</name>
</gene>
<evidence type="ECO:0000256" key="2">
    <source>
        <dbReference type="ARBA" id="ARBA00023315"/>
    </source>
</evidence>
<evidence type="ECO:0000313" key="4">
    <source>
        <dbReference type="EMBL" id="KJD45865.1"/>
    </source>
</evidence>
<dbReference type="InterPro" id="IPR000182">
    <property type="entry name" value="GNAT_dom"/>
</dbReference>
<proteinExistence type="predicted"/>
<dbReference type="PANTHER" id="PTHR43800:SF1">
    <property type="entry name" value="PEPTIDYL-LYSINE N-ACETYLTRANSFERASE YJAB"/>
    <property type="match status" value="1"/>
</dbReference>